<evidence type="ECO:0000256" key="5">
    <source>
        <dbReference type="ARBA" id="ARBA00022723"/>
    </source>
</evidence>
<evidence type="ECO:0000256" key="6">
    <source>
        <dbReference type="ARBA" id="ARBA00022741"/>
    </source>
</evidence>
<dbReference type="NCBIfam" id="NF000658">
    <property type="entry name" value="PRK00029.1"/>
    <property type="match status" value="1"/>
</dbReference>
<organism evidence="12 13">
    <name type="scientific">Clytia hemisphaerica</name>
    <dbReference type="NCBI Taxonomy" id="252671"/>
    <lineage>
        <taxon>Eukaryota</taxon>
        <taxon>Metazoa</taxon>
        <taxon>Cnidaria</taxon>
        <taxon>Hydrozoa</taxon>
        <taxon>Hydroidolina</taxon>
        <taxon>Leptothecata</taxon>
        <taxon>Obeliida</taxon>
        <taxon>Clytiidae</taxon>
        <taxon>Clytia</taxon>
    </lineage>
</organism>
<keyword evidence="10" id="KW-0175">Coiled coil</keyword>
<keyword evidence="6" id="KW-0547">Nucleotide-binding</keyword>
<feature type="region of interest" description="Disordered" evidence="11">
    <location>
        <begin position="615"/>
        <end position="651"/>
    </location>
</feature>
<dbReference type="GO" id="GO:0005524">
    <property type="term" value="F:ATP binding"/>
    <property type="evidence" value="ECO:0007669"/>
    <property type="project" value="UniProtKB-KW"/>
</dbReference>
<evidence type="ECO:0000256" key="7">
    <source>
        <dbReference type="ARBA" id="ARBA00022840"/>
    </source>
</evidence>
<dbReference type="OrthoDB" id="10254721at2759"/>
<evidence type="ECO:0000256" key="3">
    <source>
        <dbReference type="ARBA" id="ARBA00022679"/>
    </source>
</evidence>
<dbReference type="EnsemblMetazoa" id="CLYHEMT004978.1">
    <property type="protein sequence ID" value="CLYHEMP004978.1"/>
    <property type="gene ID" value="CLYHEMG004978"/>
</dbReference>
<comment type="cofactor">
    <cofactor evidence="1">
        <name>Mg(2+)</name>
        <dbReference type="ChEBI" id="CHEBI:18420"/>
    </cofactor>
</comment>
<reference evidence="12" key="1">
    <citation type="submission" date="2021-01" db="UniProtKB">
        <authorList>
            <consortium name="EnsemblMetazoa"/>
        </authorList>
    </citation>
    <scope>IDENTIFICATION</scope>
</reference>
<sequence length="651" mass="74717">MSVFRRLSFVTWLVERNSCKQRNMSGLSNLKFDNAVLRELPIDKEHGNRQRQVSGACFSLVDQTQVENPRLVSASQSALKLLGIKENEVTTDDFVQHFGGNKLLEGSQPAAHCYCGHQFGYFSGQLGDGAAMYLGEIINEKDERWELQLKGAGLTPFSRQADGRKVLRSSIREYLCSEAMFHLGIPTTRAGSCITSDSRVVRDIHYDGHPKMERCTIVSRIAPTFLRFGSFEIFKTKDSQTGRAGPCINHKDILPIMLDYVIKYFYPEISNEHEDSKQEMYLEFYREIIRRTAKLVAQWQCVGFCHGVLNTDNMSIVGVTIDYGPFGFMDFFDADHVCNSSDNNARYSYKKQPEICKWNLWKLGEAIKELFANPDHAKEVLNEMYDIEFSKQYYGIMRKKLGLLDAQEDDKELIQKLLNAMQQSASDFTNTFSILMDADWSKENEIEEVIQKILAQCLDVEGIKKRTKSDVNMSQVLMLLQIANQHPQILEQFGTTREELTRVVEQAEKDKESSKITQEEKTERDKKLWREWLDTYRARLLSEEIAVKDENEKCRFITKRKETMRTQNPRVVLRNYLAQEAIEAAENDDFSKVNDLLKILENPFEQPSTIDCQSDIKTSSSQAGNSQSNCKTDFSKYTSSSPAWGTELKVS</sequence>
<keyword evidence="13" id="KW-1185">Reference proteome</keyword>
<feature type="coiled-coil region" evidence="10">
    <location>
        <begin position="490"/>
        <end position="524"/>
    </location>
</feature>
<evidence type="ECO:0000256" key="1">
    <source>
        <dbReference type="ARBA" id="ARBA00001946"/>
    </source>
</evidence>
<proteinExistence type="inferred from homology"/>
<name>A0A7M5WJL3_9CNID</name>
<evidence type="ECO:0000313" key="12">
    <source>
        <dbReference type="EnsemblMetazoa" id="CLYHEMP004978.1"/>
    </source>
</evidence>
<dbReference type="Proteomes" id="UP000594262">
    <property type="component" value="Unplaced"/>
</dbReference>
<accession>A0A7M5WJL3</accession>
<dbReference type="PANTHER" id="PTHR12153">
    <property type="entry name" value="SELENOPROTEIN O"/>
    <property type="match status" value="1"/>
</dbReference>
<dbReference type="HAMAP" id="MF_00692">
    <property type="entry name" value="SelO"/>
    <property type="match status" value="1"/>
</dbReference>
<evidence type="ECO:0000256" key="4">
    <source>
        <dbReference type="ARBA" id="ARBA00022695"/>
    </source>
</evidence>
<keyword evidence="7" id="KW-0067">ATP-binding</keyword>
<evidence type="ECO:0000313" key="13">
    <source>
        <dbReference type="Proteomes" id="UP000594262"/>
    </source>
</evidence>
<evidence type="ECO:0000256" key="9">
    <source>
        <dbReference type="ARBA" id="ARBA00031547"/>
    </source>
</evidence>
<keyword evidence="3" id="KW-0808">Transferase</keyword>
<protein>
    <recommendedName>
        <fullName evidence="9">Selenoprotein O</fullName>
    </recommendedName>
</protein>
<evidence type="ECO:0000256" key="8">
    <source>
        <dbReference type="ARBA" id="ARBA00022842"/>
    </source>
</evidence>
<dbReference type="GO" id="GO:0016779">
    <property type="term" value="F:nucleotidyltransferase activity"/>
    <property type="evidence" value="ECO:0007669"/>
    <property type="project" value="UniProtKB-KW"/>
</dbReference>
<comment type="similarity">
    <text evidence="2">Belongs to the SELO family.</text>
</comment>
<evidence type="ECO:0000256" key="2">
    <source>
        <dbReference type="ARBA" id="ARBA00009747"/>
    </source>
</evidence>
<dbReference type="AlphaFoldDB" id="A0A7M5WJL3"/>
<keyword evidence="8" id="KW-0460">Magnesium</keyword>
<evidence type="ECO:0000256" key="11">
    <source>
        <dbReference type="SAM" id="MobiDB-lite"/>
    </source>
</evidence>
<dbReference type="GO" id="GO:0046872">
    <property type="term" value="F:metal ion binding"/>
    <property type="evidence" value="ECO:0007669"/>
    <property type="project" value="UniProtKB-KW"/>
</dbReference>
<dbReference type="PANTHER" id="PTHR12153:SF15">
    <property type="entry name" value="PROTEIN ADENYLYLTRANSFERASE SELO, MITOCHONDRIAL"/>
    <property type="match status" value="1"/>
</dbReference>
<keyword evidence="4" id="KW-0548">Nucleotidyltransferase</keyword>
<keyword evidence="5" id="KW-0479">Metal-binding</keyword>
<dbReference type="Pfam" id="PF02696">
    <property type="entry name" value="SelO"/>
    <property type="match status" value="1"/>
</dbReference>
<evidence type="ECO:0000256" key="10">
    <source>
        <dbReference type="SAM" id="Coils"/>
    </source>
</evidence>
<dbReference type="InterPro" id="IPR003846">
    <property type="entry name" value="SelO"/>
</dbReference>
<feature type="compositionally biased region" description="Polar residues" evidence="11">
    <location>
        <begin position="615"/>
        <end position="643"/>
    </location>
</feature>